<dbReference type="PANTHER" id="PTHR38790">
    <property type="entry name" value="2EXR DOMAIN-CONTAINING PROTEIN-RELATED"/>
    <property type="match status" value="1"/>
</dbReference>
<dbReference type="GeneID" id="19112630"/>
<dbReference type="AlphaFoldDB" id="M2N7X4"/>
<name>M2N7X4_BAUPA</name>
<dbReference type="EMBL" id="KB445557">
    <property type="protein sequence ID" value="EMC95184.1"/>
    <property type="molecule type" value="Genomic_DNA"/>
</dbReference>
<evidence type="ECO:0000259" key="2">
    <source>
        <dbReference type="Pfam" id="PF24864"/>
    </source>
</evidence>
<evidence type="ECO:0000313" key="3">
    <source>
        <dbReference type="EMBL" id="EMC95184.1"/>
    </source>
</evidence>
<gene>
    <name evidence="3" type="ORF">BAUCODRAFT_35177</name>
</gene>
<dbReference type="RefSeq" id="XP_007677429.1">
    <property type="nucleotide sequence ID" value="XM_007679239.1"/>
</dbReference>
<proteinExistence type="predicted"/>
<protein>
    <recommendedName>
        <fullName evidence="2">DUF7730 domain-containing protein</fullName>
    </recommendedName>
</protein>
<dbReference type="PANTHER" id="PTHR38790:SF4">
    <property type="entry name" value="2EXR DOMAIN-CONTAINING PROTEIN"/>
    <property type="match status" value="1"/>
</dbReference>
<accession>M2N7X4</accession>
<evidence type="ECO:0000313" key="4">
    <source>
        <dbReference type="Proteomes" id="UP000011761"/>
    </source>
</evidence>
<dbReference type="HOGENOM" id="CLU_702052_0_0_1"/>
<feature type="domain" description="DUF7730" evidence="2">
    <location>
        <begin position="61"/>
        <end position="148"/>
    </location>
</feature>
<feature type="region of interest" description="Disordered" evidence="1">
    <location>
        <begin position="1"/>
        <end position="32"/>
    </location>
</feature>
<dbReference type="Pfam" id="PF24864">
    <property type="entry name" value="DUF7730"/>
    <property type="match status" value="1"/>
</dbReference>
<sequence>MSKPDLQYLDNGSFDGGEGFAQPIPEDRGQLKSRSGITRTVRRLQDFCASKPATPPNDYTTSPLLSLPAELREQVWRHVLESPTGSEPAHFHIYDRVVDSCTYSSYEKLNNDWLRRQRTPVTSILRTCRVIYSEAIQILYDSTDFELVLLAGLPRPKHVSDGKRDRDNLYHRNGLGRPEQCKHMLQRIRRATIVLQPGESPSAVRYQRRLQDFFSAIDYGRHMEQLTVRINVGWRRGRKPRYSEQGSDALNIISKSLYPVISPEPLSTTMRKRRVTLSLPTDEHGRKQEALGVWLRLLRFNVNNPELNIIDWQPQREHKGGSSCLARGAFGDQTWATDTSVRPATTVRLRDLIPDVPMYLLVLALTPAILIWEAHRKVEKGESWKVIPTNLLR</sequence>
<dbReference type="InterPro" id="IPR056632">
    <property type="entry name" value="DUF7730"/>
</dbReference>
<dbReference type="Proteomes" id="UP000011761">
    <property type="component" value="Unassembled WGS sequence"/>
</dbReference>
<dbReference type="KEGG" id="bcom:BAUCODRAFT_35177"/>
<evidence type="ECO:0000256" key="1">
    <source>
        <dbReference type="SAM" id="MobiDB-lite"/>
    </source>
</evidence>
<dbReference type="OrthoDB" id="5272396at2759"/>
<organism evidence="3 4">
    <name type="scientific">Baudoinia panamericana (strain UAMH 10762)</name>
    <name type="common">Angels' share fungus</name>
    <name type="synonym">Baudoinia compniacensis (strain UAMH 10762)</name>
    <dbReference type="NCBI Taxonomy" id="717646"/>
    <lineage>
        <taxon>Eukaryota</taxon>
        <taxon>Fungi</taxon>
        <taxon>Dikarya</taxon>
        <taxon>Ascomycota</taxon>
        <taxon>Pezizomycotina</taxon>
        <taxon>Dothideomycetes</taxon>
        <taxon>Dothideomycetidae</taxon>
        <taxon>Mycosphaerellales</taxon>
        <taxon>Teratosphaeriaceae</taxon>
        <taxon>Baudoinia</taxon>
    </lineage>
</organism>
<reference evidence="3 4" key="1">
    <citation type="journal article" date="2012" name="PLoS Pathog.">
        <title>Diverse lifestyles and strategies of plant pathogenesis encoded in the genomes of eighteen Dothideomycetes fungi.</title>
        <authorList>
            <person name="Ohm R.A."/>
            <person name="Feau N."/>
            <person name="Henrissat B."/>
            <person name="Schoch C.L."/>
            <person name="Horwitz B.A."/>
            <person name="Barry K.W."/>
            <person name="Condon B.J."/>
            <person name="Copeland A.C."/>
            <person name="Dhillon B."/>
            <person name="Glaser F."/>
            <person name="Hesse C.N."/>
            <person name="Kosti I."/>
            <person name="LaButti K."/>
            <person name="Lindquist E.A."/>
            <person name="Lucas S."/>
            <person name="Salamov A.A."/>
            <person name="Bradshaw R.E."/>
            <person name="Ciuffetti L."/>
            <person name="Hamelin R.C."/>
            <person name="Kema G.H.J."/>
            <person name="Lawrence C."/>
            <person name="Scott J.A."/>
            <person name="Spatafora J.W."/>
            <person name="Turgeon B.G."/>
            <person name="de Wit P.J.G.M."/>
            <person name="Zhong S."/>
            <person name="Goodwin S.B."/>
            <person name="Grigoriev I.V."/>
        </authorList>
    </citation>
    <scope>NUCLEOTIDE SEQUENCE [LARGE SCALE GENOMIC DNA]</scope>
    <source>
        <strain evidence="3 4">UAMH 10762</strain>
    </source>
</reference>
<keyword evidence="4" id="KW-1185">Reference proteome</keyword>